<dbReference type="SUPFAM" id="SSF53448">
    <property type="entry name" value="Nucleotide-diphospho-sugar transferases"/>
    <property type="match status" value="1"/>
</dbReference>
<gene>
    <name evidence="1" type="ORF">IX83_06870</name>
</gene>
<keyword evidence="2" id="KW-1185">Reference proteome</keyword>
<dbReference type="KEGG" id="bpsi:IX83_06870"/>
<proteinExistence type="predicted"/>
<protein>
    <submittedName>
        <fullName evidence="1">Acylneuraminate cytidylyltransferase</fullName>
    </submittedName>
</protein>
<sequence>MTQKIAIILARSGSKGIPKKNLTKIKEHSLLGYAILSALGSEVFDRVIVSTDGQEIAQEAQKYGAEVIMRPVDLASDNASSISGVVHALDNLNIEKGTVCLLQATSPLRTAKHIQEAYKMWSIQNQGCVVSACESEHHPYKFLIETNNEYLPIHDLRDLESPRQKLSKAYRPNGAIYFNRIEEIMEKQRFFISPINLYIMSEEDSVDIDTMNDIQRAEQILEKRMSHQDSSVSV</sequence>
<dbReference type="PANTHER" id="PTHR21485:SF6">
    <property type="entry name" value="N-ACYLNEURAMINATE CYTIDYLYLTRANSFERASE-RELATED"/>
    <property type="match status" value="1"/>
</dbReference>
<dbReference type="Pfam" id="PF02348">
    <property type="entry name" value="CTP_transf_3"/>
    <property type="match status" value="1"/>
</dbReference>
<evidence type="ECO:0000313" key="2">
    <source>
        <dbReference type="Proteomes" id="UP000028945"/>
    </source>
</evidence>
<dbReference type="Gene3D" id="3.90.550.10">
    <property type="entry name" value="Spore Coat Polysaccharide Biosynthesis Protein SpsA, Chain A"/>
    <property type="match status" value="1"/>
</dbReference>
<keyword evidence="1" id="KW-0548">Nucleotidyltransferase</keyword>
<dbReference type="Proteomes" id="UP000028945">
    <property type="component" value="Chromosome"/>
</dbReference>
<accession>A0A077DEC4</accession>
<dbReference type="HOGENOM" id="CLU_042930_1_0_4"/>
<organism evidence="1 2">
    <name type="scientific">Basilea psittacipulmonis DSM 24701</name>
    <dbReference type="NCBI Taxonomy" id="1072685"/>
    <lineage>
        <taxon>Bacteria</taxon>
        <taxon>Pseudomonadati</taxon>
        <taxon>Pseudomonadota</taxon>
        <taxon>Betaproteobacteria</taxon>
        <taxon>Burkholderiales</taxon>
        <taxon>Alcaligenaceae</taxon>
        <taxon>Basilea</taxon>
    </lineage>
</organism>
<keyword evidence="1" id="KW-0808">Transferase</keyword>
<dbReference type="InterPro" id="IPR003329">
    <property type="entry name" value="Cytidylyl_trans"/>
</dbReference>
<dbReference type="STRING" id="1072685.IX83_06870"/>
<dbReference type="AlphaFoldDB" id="A0A077DEC4"/>
<dbReference type="InterPro" id="IPR050793">
    <property type="entry name" value="CMP-NeuNAc_synthase"/>
</dbReference>
<dbReference type="InterPro" id="IPR029044">
    <property type="entry name" value="Nucleotide-diphossugar_trans"/>
</dbReference>
<dbReference type="GO" id="GO:0008781">
    <property type="term" value="F:N-acylneuraminate cytidylyltransferase activity"/>
    <property type="evidence" value="ECO:0007669"/>
    <property type="project" value="TreeGrafter"/>
</dbReference>
<name>A0A077DEC4_9BURK</name>
<reference evidence="1 2" key="1">
    <citation type="journal article" date="2014" name="BMC Genomics">
        <title>A genomic perspective on a new bacterial genus and species from the Alcaligenaceae family, Basilea psittacipulmonis.</title>
        <authorList>
            <person name="Whiteson K.L."/>
            <person name="Hernandez D."/>
            <person name="Lazarevic V."/>
            <person name="Gaia N."/>
            <person name="Farinelli L."/>
            <person name="Francois P."/>
            <person name="Pilo P."/>
            <person name="Frey J."/>
            <person name="Schrenzel J."/>
        </authorList>
    </citation>
    <scope>NUCLEOTIDE SEQUENCE [LARGE SCALE GENOMIC DNA]</scope>
    <source>
        <strain evidence="1 2">DSM 24701</strain>
    </source>
</reference>
<dbReference type="RefSeq" id="WP_038500573.1">
    <property type="nucleotide sequence ID" value="NZ_AFWK01000021.1"/>
</dbReference>
<evidence type="ECO:0000313" key="1">
    <source>
        <dbReference type="EMBL" id="AIL33064.1"/>
    </source>
</evidence>
<dbReference type="PANTHER" id="PTHR21485">
    <property type="entry name" value="HAD SUPERFAMILY MEMBERS CMAS AND KDSC"/>
    <property type="match status" value="1"/>
</dbReference>
<dbReference type="EMBL" id="CP009238">
    <property type="protein sequence ID" value="AIL33064.1"/>
    <property type="molecule type" value="Genomic_DNA"/>
</dbReference>
<dbReference type="eggNOG" id="COG1083">
    <property type="taxonomic scope" value="Bacteria"/>
</dbReference>
<dbReference type="CDD" id="cd02513">
    <property type="entry name" value="CMP-NeuAc_Synthase"/>
    <property type="match status" value="1"/>
</dbReference>